<organism evidence="10 11">
    <name type="scientific">Lactobacillus gigeriorum DSM 23908 = CRBIP 24.85</name>
    <dbReference type="NCBI Taxonomy" id="1423751"/>
    <lineage>
        <taxon>Bacteria</taxon>
        <taxon>Bacillati</taxon>
        <taxon>Bacillota</taxon>
        <taxon>Bacilli</taxon>
        <taxon>Lactobacillales</taxon>
        <taxon>Lactobacillaceae</taxon>
        <taxon>Lactobacillus</taxon>
    </lineage>
</organism>
<evidence type="ECO:0000259" key="9">
    <source>
        <dbReference type="PROSITE" id="PS50929"/>
    </source>
</evidence>
<dbReference type="EMBL" id="AYZO01000009">
    <property type="protein sequence ID" value="KRN13796.1"/>
    <property type="molecule type" value="Genomic_DNA"/>
</dbReference>
<evidence type="ECO:0000256" key="1">
    <source>
        <dbReference type="ARBA" id="ARBA00004651"/>
    </source>
</evidence>
<evidence type="ECO:0000256" key="7">
    <source>
        <dbReference type="SAM" id="Phobius"/>
    </source>
</evidence>
<reference evidence="10 11" key="1">
    <citation type="journal article" date="2015" name="Genome Announc.">
        <title>Expanding the biotechnology potential of lactobacilli through comparative genomics of 213 strains and associated genera.</title>
        <authorList>
            <person name="Sun Z."/>
            <person name="Harris H.M."/>
            <person name="McCann A."/>
            <person name="Guo C."/>
            <person name="Argimon S."/>
            <person name="Zhang W."/>
            <person name="Yang X."/>
            <person name="Jeffery I.B."/>
            <person name="Cooney J.C."/>
            <person name="Kagawa T.F."/>
            <person name="Liu W."/>
            <person name="Song Y."/>
            <person name="Salvetti E."/>
            <person name="Wrobel A."/>
            <person name="Rasinkangas P."/>
            <person name="Parkhill J."/>
            <person name="Rea M.C."/>
            <person name="O'Sullivan O."/>
            <person name="Ritari J."/>
            <person name="Douillard F.P."/>
            <person name="Paul Ross R."/>
            <person name="Yang R."/>
            <person name="Briner A.E."/>
            <person name="Felis G.E."/>
            <person name="de Vos W.M."/>
            <person name="Barrangou R."/>
            <person name="Klaenhammer T.R."/>
            <person name="Caufield P.W."/>
            <person name="Cui Y."/>
            <person name="Zhang H."/>
            <person name="O'Toole P.W."/>
        </authorList>
    </citation>
    <scope>NUCLEOTIDE SEQUENCE [LARGE SCALE GENOMIC DNA]</scope>
    <source>
        <strain evidence="10 11">DSM 23908</strain>
    </source>
</reference>
<name>A0ABR5PVX9_9LACO</name>
<dbReference type="Proteomes" id="UP000051521">
    <property type="component" value="Unassembled WGS sequence"/>
</dbReference>
<feature type="domain" description="ABC transporter" evidence="8">
    <location>
        <begin position="338"/>
        <end position="544"/>
    </location>
</feature>
<keyword evidence="2 7" id="KW-0812">Transmembrane</keyword>
<dbReference type="Gene3D" id="1.20.1560.10">
    <property type="entry name" value="ABC transporter type 1, transmembrane domain"/>
    <property type="match status" value="1"/>
</dbReference>
<dbReference type="PROSITE" id="PS50929">
    <property type="entry name" value="ABC_TM1F"/>
    <property type="match status" value="1"/>
</dbReference>
<evidence type="ECO:0000259" key="8">
    <source>
        <dbReference type="PROSITE" id="PS50893"/>
    </source>
</evidence>
<keyword evidence="6 7" id="KW-0472">Membrane</keyword>
<keyword evidence="11" id="KW-1185">Reference proteome</keyword>
<feature type="domain" description="ABC transmembrane type-1" evidence="9">
    <location>
        <begin position="45"/>
        <end position="308"/>
    </location>
</feature>
<evidence type="ECO:0000313" key="10">
    <source>
        <dbReference type="EMBL" id="KRN13796.1"/>
    </source>
</evidence>
<evidence type="ECO:0000313" key="11">
    <source>
        <dbReference type="Proteomes" id="UP000051521"/>
    </source>
</evidence>
<gene>
    <name evidence="10" type="ORF">FC38_GL001851</name>
</gene>
<dbReference type="Gene3D" id="3.40.50.300">
    <property type="entry name" value="P-loop containing nucleotide triphosphate hydrolases"/>
    <property type="match status" value="1"/>
</dbReference>
<accession>A0ABR5PVX9</accession>
<dbReference type="PANTHER" id="PTHR24221">
    <property type="entry name" value="ATP-BINDING CASSETTE SUB-FAMILY B"/>
    <property type="match status" value="1"/>
</dbReference>
<feature type="transmembrane region" description="Helical" evidence="7">
    <location>
        <begin position="62"/>
        <end position="82"/>
    </location>
</feature>
<dbReference type="SUPFAM" id="SSF52540">
    <property type="entry name" value="P-loop containing nucleoside triphosphate hydrolases"/>
    <property type="match status" value="1"/>
</dbReference>
<evidence type="ECO:0000256" key="2">
    <source>
        <dbReference type="ARBA" id="ARBA00022692"/>
    </source>
</evidence>
<dbReference type="InterPro" id="IPR017871">
    <property type="entry name" value="ABC_transporter-like_CS"/>
</dbReference>
<dbReference type="InterPro" id="IPR039421">
    <property type="entry name" value="Type_1_exporter"/>
</dbReference>
<dbReference type="Pfam" id="PF00005">
    <property type="entry name" value="ABC_tran"/>
    <property type="match status" value="1"/>
</dbReference>
<evidence type="ECO:0000256" key="3">
    <source>
        <dbReference type="ARBA" id="ARBA00022741"/>
    </source>
</evidence>
<dbReference type="SUPFAM" id="SSF90123">
    <property type="entry name" value="ABC transporter transmembrane region"/>
    <property type="match status" value="1"/>
</dbReference>
<comment type="caution">
    <text evidence="10">The sequence shown here is derived from an EMBL/GenBank/DDBJ whole genome shotgun (WGS) entry which is preliminary data.</text>
</comment>
<proteinExistence type="predicted"/>
<dbReference type="PROSITE" id="PS50893">
    <property type="entry name" value="ABC_TRANSPORTER_2"/>
    <property type="match status" value="1"/>
</dbReference>
<evidence type="ECO:0000256" key="5">
    <source>
        <dbReference type="ARBA" id="ARBA00022989"/>
    </source>
</evidence>
<dbReference type="InterPro" id="IPR003593">
    <property type="entry name" value="AAA+_ATPase"/>
</dbReference>
<dbReference type="InterPro" id="IPR027417">
    <property type="entry name" value="P-loop_NTPase"/>
</dbReference>
<evidence type="ECO:0000256" key="6">
    <source>
        <dbReference type="ARBA" id="ARBA00023136"/>
    </source>
</evidence>
<feature type="transmembrane region" description="Helical" evidence="7">
    <location>
        <begin position="165"/>
        <end position="183"/>
    </location>
</feature>
<comment type="subcellular location">
    <subcellularLocation>
        <location evidence="1">Cell membrane</location>
        <topology evidence="1">Multi-pass membrane protein</topology>
    </subcellularLocation>
</comment>
<dbReference type="SMART" id="SM00382">
    <property type="entry name" value="AAA"/>
    <property type="match status" value="1"/>
</dbReference>
<keyword evidence="3" id="KW-0547">Nucleotide-binding</keyword>
<evidence type="ECO:0000256" key="4">
    <source>
        <dbReference type="ARBA" id="ARBA00022840"/>
    </source>
</evidence>
<protein>
    <submittedName>
        <fullName evidence="10">Uncharacterized protein</fullName>
    </submittedName>
</protein>
<sequence length="545" mass="61213">MQAILIIWRRKMKQLFKYVRQEPGKVAVVTFLTALASAFRVGHSLIQVMVLNSLIKLSVHDFVKYVLFDVLVFALLSVVLVFQEIAKAWTIQHLSLHLRQDLARKISRQSIVQFQSRDTGAYSSWLTNDVNMIEGQGFEYLLSSIQVITDPLFSLIALLKFSWTYLPLIVVLSFFTVYFPQLVRKKLAQSNLSTTKANESLLNTINDVLRGFSNLMIFGAEREIERRITIATRNLIAKKITQAKYTTMANNIAGFSNIIGQTSIQAWTGYLALTHVVTVGVIASAGGLAYNVFNSLAVIAPILTSLRSLDPVFEKYDIGENAQLQSTRKIANDQSLNLTAKKLKFSYKDKPVFKQALNFTIKNNEKVAIHGQSGSGKSTVLRILSGQLPNYQGSVELNQVELKDANYDSLRDLIAYIDQTPYLFAKSIRYNLTLGQDFDDEQLKKALKEADLLDYVNSLPEGLDTEIQEGGTSMSGGQKQRLALARGLLRKKKLFLLDESTSNLDHESALAVENNFLKQKDIAVVFVSHQLHEENLADFDQVIEV</sequence>
<dbReference type="Pfam" id="PF00664">
    <property type="entry name" value="ABC_membrane"/>
    <property type="match status" value="1"/>
</dbReference>
<dbReference type="PROSITE" id="PS00211">
    <property type="entry name" value="ABC_TRANSPORTER_1"/>
    <property type="match status" value="1"/>
</dbReference>
<dbReference type="InterPro" id="IPR011527">
    <property type="entry name" value="ABC1_TM_dom"/>
</dbReference>
<dbReference type="InterPro" id="IPR003439">
    <property type="entry name" value="ABC_transporter-like_ATP-bd"/>
</dbReference>
<keyword evidence="4" id="KW-0067">ATP-binding</keyword>
<keyword evidence="5 7" id="KW-1133">Transmembrane helix</keyword>
<dbReference type="PANTHER" id="PTHR24221:SF654">
    <property type="entry name" value="ATP-BINDING CASSETTE SUB-FAMILY B MEMBER 6"/>
    <property type="match status" value="1"/>
</dbReference>
<dbReference type="InterPro" id="IPR036640">
    <property type="entry name" value="ABC1_TM_sf"/>
</dbReference>